<protein>
    <submittedName>
        <fullName evidence="6">Peptidoglycan DD-metalloendopeptidase family protein</fullName>
    </submittedName>
</protein>
<feature type="chain" id="PRO_5037691519" evidence="3">
    <location>
        <begin position="31"/>
        <end position="406"/>
    </location>
</feature>
<evidence type="ECO:0000313" key="7">
    <source>
        <dbReference type="Proteomes" id="UP000633365"/>
    </source>
</evidence>
<dbReference type="InterPro" id="IPR011055">
    <property type="entry name" value="Dup_hybrid_motif"/>
</dbReference>
<dbReference type="PANTHER" id="PTHR21666">
    <property type="entry name" value="PEPTIDASE-RELATED"/>
    <property type="match status" value="1"/>
</dbReference>
<dbReference type="SUPFAM" id="SSF51261">
    <property type="entry name" value="Duplicated hybrid motif"/>
    <property type="match status" value="1"/>
</dbReference>
<dbReference type="Gene3D" id="2.70.70.10">
    <property type="entry name" value="Glucose Permease (Domain IIA)"/>
    <property type="match status" value="1"/>
</dbReference>
<dbReference type="GO" id="GO:0004222">
    <property type="term" value="F:metalloendopeptidase activity"/>
    <property type="evidence" value="ECO:0007669"/>
    <property type="project" value="TreeGrafter"/>
</dbReference>
<gene>
    <name evidence="6" type="ORF">JKK62_10505</name>
</gene>
<evidence type="ECO:0000259" key="4">
    <source>
        <dbReference type="Pfam" id="PF01551"/>
    </source>
</evidence>
<keyword evidence="7" id="KW-1185">Reference proteome</keyword>
<name>A0A934WSG0_9FIRM</name>
<feature type="coiled-coil region" evidence="2">
    <location>
        <begin position="175"/>
        <end position="233"/>
    </location>
</feature>
<dbReference type="Proteomes" id="UP000633365">
    <property type="component" value="Unassembled WGS sequence"/>
</dbReference>
<reference evidence="6" key="1">
    <citation type="submission" date="2021-01" db="EMBL/GenBank/DDBJ databases">
        <title>Genome public.</title>
        <authorList>
            <person name="Liu C."/>
            <person name="Sun Q."/>
        </authorList>
    </citation>
    <scope>NUCLEOTIDE SEQUENCE</scope>
    <source>
        <strain evidence="6">M6</strain>
    </source>
</reference>
<proteinExistence type="predicted"/>
<feature type="domain" description="Peptidoglycan hydrolase PcsB coiled-coil" evidence="5">
    <location>
        <begin position="115"/>
        <end position="188"/>
    </location>
</feature>
<evidence type="ECO:0000313" key="6">
    <source>
        <dbReference type="EMBL" id="MBK6089065.1"/>
    </source>
</evidence>
<evidence type="ECO:0000259" key="5">
    <source>
        <dbReference type="Pfam" id="PF24568"/>
    </source>
</evidence>
<evidence type="ECO:0000256" key="1">
    <source>
        <dbReference type="ARBA" id="ARBA00022729"/>
    </source>
</evidence>
<feature type="signal peptide" evidence="3">
    <location>
        <begin position="1"/>
        <end position="30"/>
    </location>
</feature>
<feature type="domain" description="M23ase beta-sheet core" evidence="4">
    <location>
        <begin position="293"/>
        <end position="402"/>
    </location>
</feature>
<dbReference type="InterPro" id="IPR016047">
    <property type="entry name" value="M23ase_b-sheet_dom"/>
</dbReference>
<accession>A0A934WSG0</accession>
<dbReference type="Pfam" id="PF01551">
    <property type="entry name" value="Peptidase_M23"/>
    <property type="match status" value="1"/>
</dbReference>
<dbReference type="EMBL" id="JAEQMG010000110">
    <property type="protein sequence ID" value="MBK6089065.1"/>
    <property type="molecule type" value="Genomic_DNA"/>
</dbReference>
<dbReference type="AlphaFoldDB" id="A0A934WSG0"/>
<organism evidence="6 7">
    <name type="scientific">Ruminococcus difficilis</name>
    <dbReference type="NCBI Taxonomy" id="2763069"/>
    <lineage>
        <taxon>Bacteria</taxon>
        <taxon>Bacillati</taxon>
        <taxon>Bacillota</taxon>
        <taxon>Clostridia</taxon>
        <taxon>Eubacteriales</taxon>
        <taxon>Oscillospiraceae</taxon>
        <taxon>Ruminococcus</taxon>
    </lineage>
</organism>
<sequence>MTKCKKFFCTLLSVCLVALPLTGTVFTASAEDSAEETVEETTTDTRSLAERISNLGQKKEEYEKILQKNTKEIADKEEYTTALTEKIKVLSEKVTLTRESITNLTDSISTSQSEIDQANSDIEGQLDSLCKRLRVIYMAGSASDLEIILGAKSFSDMIDKVNLVKTLSKYDKDLIENLSTKLADIEDKKTSMQADKEQLQKDEETLSTDLADLNKTLEENEALLKKLRDSSAEAQDFLADADNEETLMEAQIRKYFEKKSQEGNIISTGKYVWPCPGFYYLSSVFHENRTSYFHGGIDIAGGGIMGSPVLAADAGTVIAVFTGCTHNWGKEKCCACGSYGNYVIIDHGNGKETIYGHLTSAGVQSGDTVKQGQVIGLVGSTGNSTGPHLHFECRLGGEKYDPMTEF</sequence>
<dbReference type="RefSeq" id="WP_201427861.1">
    <property type="nucleotide sequence ID" value="NZ_JAEQMG010000110.1"/>
</dbReference>
<keyword evidence="1 3" id="KW-0732">Signal</keyword>
<dbReference type="PANTHER" id="PTHR21666:SF289">
    <property type="entry name" value="L-ALA--D-GLU ENDOPEPTIDASE"/>
    <property type="match status" value="1"/>
</dbReference>
<keyword evidence="2" id="KW-0175">Coiled coil</keyword>
<evidence type="ECO:0000256" key="2">
    <source>
        <dbReference type="SAM" id="Coils"/>
    </source>
</evidence>
<dbReference type="InterPro" id="IPR057309">
    <property type="entry name" value="PcsB_CC"/>
</dbReference>
<dbReference type="InterPro" id="IPR050570">
    <property type="entry name" value="Cell_wall_metabolism_enzyme"/>
</dbReference>
<comment type="caution">
    <text evidence="6">The sequence shown here is derived from an EMBL/GenBank/DDBJ whole genome shotgun (WGS) entry which is preliminary data.</text>
</comment>
<evidence type="ECO:0000256" key="3">
    <source>
        <dbReference type="SAM" id="SignalP"/>
    </source>
</evidence>
<dbReference type="CDD" id="cd12797">
    <property type="entry name" value="M23_peptidase"/>
    <property type="match status" value="1"/>
</dbReference>
<dbReference type="Gene3D" id="6.10.250.3150">
    <property type="match status" value="1"/>
</dbReference>
<dbReference type="Pfam" id="PF24568">
    <property type="entry name" value="CC_PcsB"/>
    <property type="match status" value="1"/>
</dbReference>